<dbReference type="Gene3D" id="3.10.180.10">
    <property type="entry name" value="2,3-Dihydroxybiphenyl 1,2-Dioxygenase, domain 1"/>
    <property type="match status" value="1"/>
</dbReference>
<dbReference type="InterPro" id="IPR029068">
    <property type="entry name" value="Glyas_Bleomycin-R_OHBP_Dase"/>
</dbReference>
<dbReference type="SUPFAM" id="SSF54593">
    <property type="entry name" value="Glyoxalase/Bleomycin resistance protein/Dihydroxybiphenyl dioxygenase"/>
    <property type="match status" value="1"/>
</dbReference>
<dbReference type="PANTHER" id="PTHR35908">
    <property type="entry name" value="HYPOTHETICAL FUSION PROTEIN"/>
    <property type="match status" value="1"/>
</dbReference>
<protein>
    <recommendedName>
        <fullName evidence="1">Glyoxalase-like domain-containing protein</fullName>
    </recommendedName>
</protein>
<dbReference type="InterPro" id="IPR041581">
    <property type="entry name" value="Glyoxalase_6"/>
</dbReference>
<feature type="domain" description="Glyoxalase-like" evidence="1">
    <location>
        <begin position="6"/>
        <end position="132"/>
    </location>
</feature>
<accession>A0A919PAV9</accession>
<gene>
    <name evidence="2" type="ORF">Cpa01nite_30150</name>
</gene>
<dbReference type="Pfam" id="PF18029">
    <property type="entry name" value="Glyoxalase_6"/>
    <property type="match status" value="1"/>
</dbReference>
<dbReference type="AlphaFoldDB" id="A0A919PAV9"/>
<evidence type="ECO:0000313" key="3">
    <source>
        <dbReference type="Proteomes" id="UP000642125"/>
    </source>
</evidence>
<sequence>MAALRDVVVDCSHPASLARWWAETLDGYRVAPYDEAELARLRAAGVDDPEDDPTVLVEPDPAAGPGAAAGPRIWFQRVPEPKVVKNRVHLDLTVPDLAAGVAELVGRGAAVVAEHDGWVVLADPEGDEFCVFPA</sequence>
<evidence type="ECO:0000313" key="2">
    <source>
        <dbReference type="EMBL" id="GIG37634.1"/>
    </source>
</evidence>
<keyword evidence="3" id="KW-1185">Reference proteome</keyword>
<proteinExistence type="predicted"/>
<comment type="caution">
    <text evidence="2">The sequence shown here is derived from an EMBL/GenBank/DDBJ whole genome shotgun (WGS) entry which is preliminary data.</text>
</comment>
<dbReference type="EMBL" id="BONO01000026">
    <property type="protein sequence ID" value="GIG37634.1"/>
    <property type="molecule type" value="Genomic_DNA"/>
</dbReference>
<dbReference type="Proteomes" id="UP000642125">
    <property type="component" value="Unassembled WGS sequence"/>
</dbReference>
<name>A0A919PAV9_9CELL</name>
<dbReference type="PANTHER" id="PTHR35908:SF1">
    <property type="entry name" value="CONSERVED PROTEIN"/>
    <property type="match status" value="1"/>
</dbReference>
<dbReference type="RefSeq" id="WP_203669619.1">
    <property type="nucleotide sequence ID" value="NZ_BONO01000026.1"/>
</dbReference>
<reference evidence="2" key="1">
    <citation type="submission" date="2021-01" db="EMBL/GenBank/DDBJ databases">
        <title>Whole genome shotgun sequence of Cellulomonas pakistanensis NBRC 110800.</title>
        <authorList>
            <person name="Komaki H."/>
            <person name="Tamura T."/>
        </authorList>
    </citation>
    <scope>NUCLEOTIDE SEQUENCE</scope>
    <source>
        <strain evidence="2">NBRC 110800</strain>
    </source>
</reference>
<evidence type="ECO:0000259" key="1">
    <source>
        <dbReference type="Pfam" id="PF18029"/>
    </source>
</evidence>
<organism evidence="2 3">
    <name type="scientific">Cellulomonas pakistanensis</name>
    <dbReference type="NCBI Taxonomy" id="992287"/>
    <lineage>
        <taxon>Bacteria</taxon>
        <taxon>Bacillati</taxon>
        <taxon>Actinomycetota</taxon>
        <taxon>Actinomycetes</taxon>
        <taxon>Micrococcales</taxon>
        <taxon>Cellulomonadaceae</taxon>
        <taxon>Cellulomonas</taxon>
    </lineage>
</organism>